<proteinExistence type="predicted"/>
<reference evidence="1" key="1">
    <citation type="submission" date="2021-01" db="EMBL/GenBank/DDBJ databases">
        <authorList>
            <consortium name="Genoscope - CEA"/>
            <person name="William W."/>
        </authorList>
    </citation>
    <scope>NUCLEOTIDE SEQUENCE</scope>
</reference>
<dbReference type="EMBL" id="HG994357">
    <property type="protein sequence ID" value="CAF2131973.1"/>
    <property type="molecule type" value="Genomic_DNA"/>
</dbReference>
<evidence type="ECO:0000313" key="1">
    <source>
        <dbReference type="EMBL" id="CAF2131973.1"/>
    </source>
</evidence>
<dbReference type="AlphaFoldDB" id="A0A816VU64"/>
<name>A0A816VU64_BRANA</name>
<organism evidence="1">
    <name type="scientific">Brassica napus</name>
    <name type="common">Rape</name>
    <dbReference type="NCBI Taxonomy" id="3708"/>
    <lineage>
        <taxon>Eukaryota</taxon>
        <taxon>Viridiplantae</taxon>
        <taxon>Streptophyta</taxon>
        <taxon>Embryophyta</taxon>
        <taxon>Tracheophyta</taxon>
        <taxon>Spermatophyta</taxon>
        <taxon>Magnoliopsida</taxon>
        <taxon>eudicotyledons</taxon>
        <taxon>Gunneridae</taxon>
        <taxon>Pentapetalae</taxon>
        <taxon>rosids</taxon>
        <taxon>malvids</taxon>
        <taxon>Brassicales</taxon>
        <taxon>Brassicaceae</taxon>
        <taxon>Brassiceae</taxon>
        <taxon>Brassica</taxon>
    </lineage>
</organism>
<sequence length="46" mass="5195">MVCNCLGFCYPLWVLVSGDSVLSAGLVNHIHIFVRWSCFSFIAYII</sequence>
<accession>A0A816VU64</accession>
<dbReference type="Proteomes" id="UP001295469">
    <property type="component" value="Chromosome A03"/>
</dbReference>
<protein>
    <submittedName>
        <fullName evidence="1">(rape) hypothetical protein</fullName>
    </submittedName>
</protein>
<gene>
    <name evidence="1" type="ORF">DARMORV10_A03P58790.1</name>
</gene>